<sequence length="151" mass="15972">MADAETDHPDPQPTEALLFRRGDQIAVAVESEPAVGTRTEDADDRAPPREVRPPDRLIRQLTVRGRTQFGQGRAQFRGAVDELDPGIGPQRRECVAVCVVDENGGGVDSLISGGPCHQTVAAADVSRPIPSSCAVTCRVSAKNVETCLGSA</sequence>
<feature type="compositionally biased region" description="Basic and acidic residues" evidence="1">
    <location>
        <begin position="38"/>
        <end position="54"/>
    </location>
</feature>
<accession>A0AAD1IXT0</accession>
<feature type="region of interest" description="Disordered" evidence="1">
    <location>
        <begin position="29"/>
        <end position="54"/>
    </location>
</feature>
<feature type="region of interest" description="Disordered" evidence="1">
    <location>
        <begin position="1"/>
        <end position="20"/>
    </location>
</feature>
<evidence type="ECO:0000313" key="3">
    <source>
        <dbReference type="Proteomes" id="UP000466039"/>
    </source>
</evidence>
<organism evidence="2 3">
    <name type="scientific">Mycolicibacterium monacense</name>
    <name type="common">Mycobacterium monacense</name>
    <dbReference type="NCBI Taxonomy" id="85693"/>
    <lineage>
        <taxon>Bacteria</taxon>
        <taxon>Bacillati</taxon>
        <taxon>Actinomycetota</taxon>
        <taxon>Actinomycetes</taxon>
        <taxon>Mycobacteriales</taxon>
        <taxon>Mycobacteriaceae</taxon>
        <taxon>Mycolicibacterium</taxon>
    </lineage>
</organism>
<protein>
    <submittedName>
        <fullName evidence="2">Uncharacterized protein</fullName>
    </submittedName>
</protein>
<evidence type="ECO:0000256" key="1">
    <source>
        <dbReference type="SAM" id="MobiDB-lite"/>
    </source>
</evidence>
<gene>
    <name evidence="2" type="ORF">MMON_29380</name>
</gene>
<reference evidence="2 3" key="1">
    <citation type="journal article" date="2019" name="Emerg. Microbes Infect.">
        <title>Comprehensive subspecies identification of 175 nontuberculous mycobacteria species based on 7547 genomic profiles.</title>
        <authorList>
            <person name="Matsumoto Y."/>
            <person name="Kinjo T."/>
            <person name="Motooka D."/>
            <person name="Nabeya D."/>
            <person name="Jung N."/>
            <person name="Uechi K."/>
            <person name="Horii T."/>
            <person name="Iida T."/>
            <person name="Fujita J."/>
            <person name="Nakamura S."/>
        </authorList>
    </citation>
    <scope>NUCLEOTIDE SEQUENCE [LARGE SCALE GENOMIC DNA]</scope>
    <source>
        <strain evidence="2 3">JCM 15658</strain>
    </source>
</reference>
<dbReference type="EMBL" id="AP022617">
    <property type="protein sequence ID" value="BBZ61637.1"/>
    <property type="molecule type" value="Genomic_DNA"/>
</dbReference>
<keyword evidence="3" id="KW-1185">Reference proteome</keyword>
<name>A0AAD1IXT0_MYCMB</name>
<proteinExistence type="predicted"/>
<feature type="compositionally biased region" description="Basic and acidic residues" evidence="1">
    <location>
        <begin position="1"/>
        <end position="10"/>
    </location>
</feature>
<dbReference type="AlphaFoldDB" id="A0AAD1IXT0"/>
<evidence type="ECO:0000313" key="2">
    <source>
        <dbReference type="EMBL" id="BBZ61637.1"/>
    </source>
</evidence>
<dbReference type="Proteomes" id="UP000466039">
    <property type="component" value="Chromosome"/>
</dbReference>